<protein>
    <recommendedName>
        <fullName evidence="1">Antirepressor protein C-terminal domain-containing protein</fullName>
    </recommendedName>
</protein>
<dbReference type="GO" id="GO:0003677">
    <property type="term" value="F:DNA binding"/>
    <property type="evidence" value="ECO:0007669"/>
    <property type="project" value="InterPro"/>
</dbReference>
<dbReference type="KEGG" id="bacg:D2962_09625"/>
<dbReference type="InterPro" id="IPR014054">
    <property type="entry name" value="Phage_regulatory_Rha"/>
</dbReference>
<accession>A0A3G2R5Z7</accession>
<dbReference type="Pfam" id="PF03374">
    <property type="entry name" value="ANT"/>
    <property type="match status" value="1"/>
</dbReference>
<organism evidence="2 3">
    <name type="scientific">Biomaibacter acetigenes</name>
    <dbReference type="NCBI Taxonomy" id="2316383"/>
    <lineage>
        <taxon>Bacteria</taxon>
        <taxon>Bacillati</taxon>
        <taxon>Bacillota</taxon>
        <taxon>Clostridia</taxon>
        <taxon>Thermosediminibacterales</taxon>
        <taxon>Tepidanaerobacteraceae</taxon>
        <taxon>Biomaibacter</taxon>
    </lineage>
</organism>
<dbReference type="Proteomes" id="UP000280960">
    <property type="component" value="Chromosome"/>
</dbReference>
<dbReference type="EMBL" id="CP033169">
    <property type="protein sequence ID" value="AYO30839.1"/>
    <property type="molecule type" value="Genomic_DNA"/>
</dbReference>
<feature type="domain" description="Antirepressor protein C-terminal" evidence="1">
    <location>
        <begin position="139"/>
        <end position="241"/>
    </location>
</feature>
<dbReference type="NCBIfam" id="TIGR02681">
    <property type="entry name" value="phage_pRha"/>
    <property type="match status" value="1"/>
</dbReference>
<evidence type="ECO:0000313" key="2">
    <source>
        <dbReference type="EMBL" id="AYO30839.1"/>
    </source>
</evidence>
<reference evidence="2 3" key="1">
    <citation type="submission" date="2018-10" db="EMBL/GenBank/DDBJ databases">
        <authorList>
            <person name="Zhang X."/>
        </authorList>
    </citation>
    <scope>NUCLEOTIDE SEQUENCE [LARGE SCALE GENOMIC DNA]</scope>
    <source>
        <strain evidence="2 3">SK-G1</strain>
    </source>
</reference>
<dbReference type="InterPro" id="IPR005039">
    <property type="entry name" value="Ant_C"/>
</dbReference>
<dbReference type="AlphaFoldDB" id="A0A3G2R5Z7"/>
<dbReference type="RefSeq" id="WP_122014857.1">
    <property type="nucleotide sequence ID" value="NZ_CP033169.1"/>
</dbReference>
<dbReference type="Pfam" id="PF09669">
    <property type="entry name" value="Phage_pRha"/>
    <property type="match status" value="1"/>
</dbReference>
<sequence length="256" mass="29269">MGEIIHLGIKQEGSMLVVSSRIVAENFDKRHDNVIRDIEELIGGLLKIEETQAEKYFIQSTYIHPQNNQAYKEYLLTKDGFTLLTMGWTGEKAMRFKVAYINEFNRMEQELKNNLPADPRKLLAAAVLEANKIIQEQDKKIQELLPKAEFYDAVAGSKDAIDIGSAAKVLDMGIGRNKLFEILRNKGVLMSNNIPYQKYIDCGYFRTIEQKYSKPDGTVCINIKTLVYQKGLDFIRKLLKEDNVVALRRVSKEQTA</sequence>
<evidence type="ECO:0000259" key="1">
    <source>
        <dbReference type="Pfam" id="PF03374"/>
    </source>
</evidence>
<evidence type="ECO:0000313" key="3">
    <source>
        <dbReference type="Proteomes" id="UP000280960"/>
    </source>
</evidence>
<gene>
    <name evidence="2" type="ORF">D2962_09625</name>
</gene>
<name>A0A3G2R5Z7_9FIRM</name>
<proteinExistence type="predicted"/>
<keyword evidence="3" id="KW-1185">Reference proteome</keyword>